<dbReference type="CDD" id="cd01164">
    <property type="entry name" value="FruK_PfkB_like"/>
    <property type="match status" value="1"/>
</dbReference>
<dbReference type="PIRSF" id="PIRSF000535">
    <property type="entry name" value="1PFK/6PFK/LacC"/>
    <property type="match status" value="1"/>
</dbReference>
<evidence type="ECO:0000313" key="9">
    <source>
        <dbReference type="Proteomes" id="UP000184171"/>
    </source>
</evidence>
<dbReference type="Gene3D" id="3.40.1190.20">
    <property type="match status" value="1"/>
</dbReference>
<dbReference type="NCBIfam" id="TIGR03168">
    <property type="entry name" value="1-PFK"/>
    <property type="match status" value="1"/>
</dbReference>
<dbReference type="GO" id="GO:0008662">
    <property type="term" value="F:1-phosphofructokinase activity"/>
    <property type="evidence" value="ECO:0007669"/>
    <property type="project" value="InterPro"/>
</dbReference>
<evidence type="ECO:0000256" key="1">
    <source>
        <dbReference type="ARBA" id="ARBA00010688"/>
    </source>
</evidence>
<keyword evidence="4 8" id="KW-0418">Kinase</keyword>
<evidence type="ECO:0000313" key="8">
    <source>
        <dbReference type="EMBL" id="SHJ36343.1"/>
    </source>
</evidence>
<dbReference type="FunFam" id="3.40.1190.20:FF:000001">
    <property type="entry name" value="Phosphofructokinase"/>
    <property type="match status" value="1"/>
</dbReference>
<dbReference type="STRING" id="1122189.SAMN02745165_02195"/>
<dbReference type="PANTHER" id="PTHR46566:SF5">
    <property type="entry name" value="1-PHOSPHOFRUCTOKINASE"/>
    <property type="match status" value="1"/>
</dbReference>
<dbReference type="InterPro" id="IPR022463">
    <property type="entry name" value="1-PFruKinase"/>
</dbReference>
<dbReference type="SUPFAM" id="SSF53613">
    <property type="entry name" value="Ribokinase-like"/>
    <property type="match status" value="1"/>
</dbReference>
<name>A0A1M6IPI5_MALRU</name>
<dbReference type="GO" id="GO:0005829">
    <property type="term" value="C:cytosol"/>
    <property type="evidence" value="ECO:0007669"/>
    <property type="project" value="TreeGrafter"/>
</dbReference>
<gene>
    <name evidence="8" type="ORF">SAMN02745165_02195</name>
</gene>
<dbReference type="GO" id="GO:0044281">
    <property type="term" value="P:small molecule metabolic process"/>
    <property type="evidence" value="ECO:0007669"/>
    <property type="project" value="UniProtKB-ARBA"/>
</dbReference>
<dbReference type="PANTHER" id="PTHR46566">
    <property type="entry name" value="1-PHOSPHOFRUCTOKINASE-RELATED"/>
    <property type="match status" value="1"/>
</dbReference>
<organism evidence="8 9">
    <name type="scientific">Malonomonas rubra DSM 5091</name>
    <dbReference type="NCBI Taxonomy" id="1122189"/>
    <lineage>
        <taxon>Bacteria</taxon>
        <taxon>Pseudomonadati</taxon>
        <taxon>Thermodesulfobacteriota</taxon>
        <taxon>Desulfuromonadia</taxon>
        <taxon>Desulfuromonadales</taxon>
        <taxon>Geopsychrobacteraceae</taxon>
        <taxon>Malonomonas</taxon>
    </lineage>
</organism>
<dbReference type="RefSeq" id="WP_084092025.1">
    <property type="nucleotide sequence ID" value="NZ_FQZT01000007.1"/>
</dbReference>
<dbReference type="GO" id="GO:0016052">
    <property type="term" value="P:carbohydrate catabolic process"/>
    <property type="evidence" value="ECO:0007669"/>
    <property type="project" value="UniProtKB-ARBA"/>
</dbReference>
<keyword evidence="2 6" id="KW-0808">Transferase</keyword>
<dbReference type="EMBL" id="FQZT01000007">
    <property type="protein sequence ID" value="SHJ36343.1"/>
    <property type="molecule type" value="Genomic_DNA"/>
</dbReference>
<evidence type="ECO:0000256" key="4">
    <source>
        <dbReference type="ARBA" id="ARBA00022777"/>
    </source>
</evidence>
<reference evidence="8 9" key="1">
    <citation type="submission" date="2016-11" db="EMBL/GenBank/DDBJ databases">
        <authorList>
            <person name="Jaros S."/>
            <person name="Januszkiewicz K."/>
            <person name="Wedrychowicz H."/>
        </authorList>
    </citation>
    <scope>NUCLEOTIDE SEQUENCE [LARGE SCALE GENOMIC DNA]</scope>
    <source>
        <strain evidence="8 9">DSM 5091</strain>
    </source>
</reference>
<evidence type="ECO:0000259" key="7">
    <source>
        <dbReference type="Pfam" id="PF00294"/>
    </source>
</evidence>
<keyword evidence="9" id="KW-1185">Reference proteome</keyword>
<evidence type="ECO:0000256" key="2">
    <source>
        <dbReference type="ARBA" id="ARBA00022679"/>
    </source>
</evidence>
<dbReference type="Pfam" id="PF00294">
    <property type="entry name" value="PfkB"/>
    <property type="match status" value="1"/>
</dbReference>
<sequence>MQQRQAGAETLFLMENDMSKKDKIVTITLNPAIDLACTVPGFTYGAVNRVVASRTDAGGKGVNIARLLRQFELPVAATGFLGEDNPHLFEKLFRNLGIEDAFVRVPGETRIGIKILDPSDHSTTDLNLPGLSPQQQQIDQLLKTVKQQAEAAALVIIAGSIPVGLDAEIVAQLVKVIKQQGAKAYVDTSGPALRFAIDARPSLVKPNIDELSEYVGRPLQVDEAIAEARKLVNSGIETVVVSLGAEGAFFVDASGCVQTKPPEIEAVSTVGAGDAMVGSLAAGLLKGLSLAERAKLATAVSAAIVTHAGPGLSSLDETNKLELQVLVTEKEFDGGTDE</sequence>
<comment type="similarity">
    <text evidence="1">Belongs to the carbohydrate kinase PfkB family.</text>
</comment>
<dbReference type="InterPro" id="IPR011611">
    <property type="entry name" value="PfkB_dom"/>
</dbReference>
<feature type="domain" description="Carbohydrate kinase PfkB" evidence="7">
    <location>
        <begin position="33"/>
        <end position="313"/>
    </location>
</feature>
<dbReference type="GO" id="GO:0005524">
    <property type="term" value="F:ATP binding"/>
    <property type="evidence" value="ECO:0007669"/>
    <property type="project" value="UniProtKB-KW"/>
</dbReference>
<proteinExistence type="inferred from homology"/>
<keyword evidence="5" id="KW-0067">ATP-binding</keyword>
<evidence type="ECO:0000256" key="3">
    <source>
        <dbReference type="ARBA" id="ARBA00022741"/>
    </source>
</evidence>
<dbReference type="InterPro" id="IPR017583">
    <property type="entry name" value="Tagatose/fructose_Pkinase"/>
</dbReference>
<accession>A0A1M6IPI5</accession>
<dbReference type="Proteomes" id="UP000184171">
    <property type="component" value="Unassembled WGS sequence"/>
</dbReference>
<dbReference type="OrthoDB" id="9801219at2"/>
<keyword evidence="3" id="KW-0547">Nucleotide-binding</keyword>
<evidence type="ECO:0000256" key="5">
    <source>
        <dbReference type="ARBA" id="ARBA00022840"/>
    </source>
</evidence>
<evidence type="ECO:0000256" key="6">
    <source>
        <dbReference type="PIRNR" id="PIRNR000535"/>
    </source>
</evidence>
<dbReference type="InterPro" id="IPR029056">
    <property type="entry name" value="Ribokinase-like"/>
</dbReference>
<dbReference type="AlphaFoldDB" id="A0A1M6IPI5"/>
<protein>
    <submittedName>
        <fullName evidence="8">Fructose-1-phosphate kinase</fullName>
    </submittedName>
</protein>
<dbReference type="NCBIfam" id="TIGR03828">
    <property type="entry name" value="pfkB"/>
    <property type="match status" value="1"/>
</dbReference>